<dbReference type="RefSeq" id="WP_108030843.1">
    <property type="nucleotide sequence ID" value="NZ_PYUE01000007.1"/>
</dbReference>
<keyword evidence="2" id="KW-1185">Reference proteome</keyword>
<evidence type="ECO:0000313" key="2">
    <source>
        <dbReference type="Proteomes" id="UP000308330"/>
    </source>
</evidence>
<evidence type="ECO:0000313" key="1">
    <source>
        <dbReference type="EMBL" id="TKI47381.1"/>
    </source>
</evidence>
<accession>A0ABY2SVQ3</accession>
<dbReference type="Proteomes" id="UP000308330">
    <property type="component" value="Unassembled WGS sequence"/>
</dbReference>
<reference evidence="1 2" key="1">
    <citation type="submission" date="2019-04" db="EMBL/GenBank/DDBJ databases">
        <title>Lysinibacillus genome sequencing.</title>
        <authorList>
            <person name="Dunlap C."/>
        </authorList>
    </citation>
    <scope>NUCLEOTIDE SEQUENCE [LARGE SCALE GENOMIC DNA]</scope>
    <source>
        <strain evidence="1 2">KCTC 33042</strain>
    </source>
</reference>
<proteinExistence type="predicted"/>
<comment type="caution">
    <text evidence="1">The sequence shown here is derived from an EMBL/GenBank/DDBJ whole genome shotgun (WGS) entry which is preliminary data.</text>
</comment>
<dbReference type="EMBL" id="SZPT01000002">
    <property type="protein sequence ID" value="TKI47381.1"/>
    <property type="molecule type" value="Genomic_DNA"/>
</dbReference>
<evidence type="ECO:0008006" key="3">
    <source>
        <dbReference type="Google" id="ProtNLM"/>
    </source>
</evidence>
<sequence>MSSEYVYLSFFKTQKIDYIYHPYSKTIEFPCIHCQHAAKMSSKSSEWFCDHCHQNGNLINLLEFRKLHSFGKLFVPKKELKKIIRILNRLSKKYPDESNLNSLKDRIIYLVNYCNDRN</sequence>
<gene>
    <name evidence="1" type="ORF">FC748_06845</name>
</gene>
<name>A0ABY2SVQ3_9BACI</name>
<organism evidence="1 2">
    <name type="scientific">Lysinibacillus tabacifolii</name>
    <dbReference type="NCBI Taxonomy" id="1173107"/>
    <lineage>
        <taxon>Bacteria</taxon>
        <taxon>Bacillati</taxon>
        <taxon>Bacillota</taxon>
        <taxon>Bacilli</taxon>
        <taxon>Bacillales</taxon>
        <taxon>Bacillaceae</taxon>
        <taxon>Lysinibacillus</taxon>
    </lineage>
</organism>
<protein>
    <recommendedName>
        <fullName evidence="3">Zinc finger CHC2-type domain-containing protein</fullName>
    </recommendedName>
</protein>